<evidence type="ECO:0000313" key="1">
    <source>
        <dbReference type="EMBL" id="SDF02642.1"/>
    </source>
</evidence>
<evidence type="ECO:0000313" key="2">
    <source>
        <dbReference type="Proteomes" id="UP000183812"/>
    </source>
</evidence>
<dbReference type="Proteomes" id="UP000183812">
    <property type="component" value="Unassembled WGS sequence"/>
</dbReference>
<organism evidence="1 2">
    <name type="scientific">Rhodobacter capsulatus</name>
    <name type="common">Rhodopseudomonas capsulata</name>
    <dbReference type="NCBI Taxonomy" id="1061"/>
    <lineage>
        <taxon>Bacteria</taxon>
        <taxon>Pseudomonadati</taxon>
        <taxon>Pseudomonadota</taxon>
        <taxon>Alphaproteobacteria</taxon>
        <taxon>Rhodobacterales</taxon>
        <taxon>Rhodobacter group</taxon>
        <taxon>Rhodobacter</taxon>
    </lineage>
</organism>
<name>A0A0Q0UPF9_RHOCA</name>
<dbReference type="InterPro" id="IPR021529">
    <property type="entry name" value="DUF2798"/>
</dbReference>
<dbReference type="EMBL" id="FNAY01000006">
    <property type="protein sequence ID" value="SDF02642.1"/>
    <property type="molecule type" value="Genomic_DNA"/>
</dbReference>
<dbReference type="PROSITE" id="PS51257">
    <property type="entry name" value="PROKAR_LIPOPROTEIN"/>
    <property type="match status" value="1"/>
</dbReference>
<evidence type="ECO:0008006" key="3">
    <source>
        <dbReference type="Google" id="ProtNLM"/>
    </source>
</evidence>
<proteinExistence type="predicted"/>
<dbReference type="Pfam" id="PF11391">
    <property type="entry name" value="DUF2798"/>
    <property type="match status" value="1"/>
</dbReference>
<accession>A0A0Q0UPF9</accession>
<dbReference type="AlphaFoldDB" id="A0A0Q0UPF9"/>
<protein>
    <recommendedName>
        <fullName evidence="3">DUF2798 domain-containing protein</fullName>
    </recommendedName>
</protein>
<reference evidence="1 2" key="1">
    <citation type="submission" date="2016-10" db="EMBL/GenBank/DDBJ databases">
        <authorList>
            <person name="de Groot N.N."/>
        </authorList>
    </citation>
    <scope>NUCLEOTIDE SEQUENCE [LARGE SCALE GENOMIC DNA]</scope>
    <source>
        <strain evidence="2">DSM 938 / 37b4</strain>
    </source>
</reference>
<sequence>MQNPDPKREKRTIILAQVFISCLMALMMTFLFSILLQGFPEGWALIWLRNWLTAWPVAFLLSLGVGPLSFKLAFRVMHRPVREG</sequence>
<gene>
    <name evidence="1" type="ORF">SAMN04244550_01533</name>
</gene>
<dbReference type="OrthoDB" id="7159403at2"/>
<dbReference type="RefSeq" id="WP_055209439.1">
    <property type="nucleotide sequence ID" value="NZ_CP061202.1"/>
</dbReference>